<dbReference type="PANTHER" id="PTHR12001:SF69">
    <property type="entry name" value="ALL TRANS-POLYPRENYL-DIPHOSPHATE SYNTHASE PDSS1"/>
    <property type="match status" value="1"/>
</dbReference>
<protein>
    <recommendedName>
        <fullName evidence="8">Polyprenyl synthetase family protein</fullName>
    </recommendedName>
</protein>
<dbReference type="AlphaFoldDB" id="A0AAU7B3E6"/>
<dbReference type="Gene3D" id="1.10.600.10">
    <property type="entry name" value="Farnesyl Diphosphate Synthase"/>
    <property type="match status" value="1"/>
</dbReference>
<comment type="cofactor">
    <cofactor evidence="1">
        <name>Mg(2+)</name>
        <dbReference type="ChEBI" id="CHEBI:18420"/>
    </cofactor>
</comment>
<organism evidence="7">
    <name type="scientific">Paraconexibacter sp. AEG42_29</name>
    <dbReference type="NCBI Taxonomy" id="2997339"/>
    <lineage>
        <taxon>Bacteria</taxon>
        <taxon>Bacillati</taxon>
        <taxon>Actinomycetota</taxon>
        <taxon>Thermoleophilia</taxon>
        <taxon>Solirubrobacterales</taxon>
        <taxon>Paraconexibacteraceae</taxon>
        <taxon>Paraconexibacter</taxon>
    </lineage>
</organism>
<dbReference type="GO" id="GO:0008299">
    <property type="term" value="P:isoprenoid biosynthetic process"/>
    <property type="evidence" value="ECO:0007669"/>
    <property type="project" value="InterPro"/>
</dbReference>
<gene>
    <name evidence="7" type="ORF">DSM112329_05435</name>
</gene>
<dbReference type="GO" id="GO:0046872">
    <property type="term" value="F:metal ion binding"/>
    <property type="evidence" value="ECO:0007669"/>
    <property type="project" value="UniProtKB-KW"/>
</dbReference>
<dbReference type="Pfam" id="PF00348">
    <property type="entry name" value="polyprenyl_synt"/>
    <property type="match status" value="1"/>
</dbReference>
<dbReference type="InterPro" id="IPR008949">
    <property type="entry name" value="Isoprenoid_synthase_dom_sf"/>
</dbReference>
<evidence type="ECO:0000256" key="4">
    <source>
        <dbReference type="ARBA" id="ARBA00022723"/>
    </source>
</evidence>
<evidence type="ECO:0008006" key="8">
    <source>
        <dbReference type="Google" id="ProtNLM"/>
    </source>
</evidence>
<reference evidence="7" key="1">
    <citation type="submission" date="2022-12" db="EMBL/GenBank/DDBJ databases">
        <title>Paraconexibacter alkalitolerans sp. nov. and Baekduia alba sp. nov., isolated from soil and emended description of the genera Paraconexibacter (Chun et al., 2020) and Baekduia (An et al., 2020).</title>
        <authorList>
            <person name="Vieira S."/>
            <person name="Huber K.J."/>
            <person name="Geppert A."/>
            <person name="Wolf J."/>
            <person name="Neumann-Schaal M."/>
            <person name="Muesken M."/>
            <person name="Overmann J."/>
        </authorList>
    </citation>
    <scope>NUCLEOTIDE SEQUENCE</scope>
    <source>
        <strain evidence="7">AEG42_29</strain>
    </source>
</reference>
<dbReference type="PANTHER" id="PTHR12001">
    <property type="entry name" value="GERANYLGERANYL PYROPHOSPHATE SYNTHASE"/>
    <property type="match status" value="1"/>
</dbReference>
<dbReference type="CDD" id="cd00685">
    <property type="entry name" value="Trans_IPPS_HT"/>
    <property type="match status" value="1"/>
</dbReference>
<dbReference type="SUPFAM" id="SSF48576">
    <property type="entry name" value="Terpenoid synthases"/>
    <property type="match status" value="1"/>
</dbReference>
<keyword evidence="5" id="KW-0460">Magnesium</keyword>
<dbReference type="PROSITE" id="PS00444">
    <property type="entry name" value="POLYPRENYL_SYNTHASE_2"/>
    <property type="match status" value="1"/>
</dbReference>
<dbReference type="EMBL" id="CP114014">
    <property type="protein sequence ID" value="XAY08533.1"/>
    <property type="molecule type" value="Genomic_DNA"/>
</dbReference>
<dbReference type="InterPro" id="IPR033749">
    <property type="entry name" value="Polyprenyl_synt_CS"/>
</dbReference>
<comment type="similarity">
    <text evidence="2 6">Belongs to the FPP/GGPP synthase family.</text>
</comment>
<evidence type="ECO:0000256" key="5">
    <source>
        <dbReference type="ARBA" id="ARBA00022842"/>
    </source>
</evidence>
<evidence type="ECO:0000256" key="3">
    <source>
        <dbReference type="ARBA" id="ARBA00022679"/>
    </source>
</evidence>
<evidence type="ECO:0000256" key="1">
    <source>
        <dbReference type="ARBA" id="ARBA00001946"/>
    </source>
</evidence>
<keyword evidence="4" id="KW-0479">Metal-binding</keyword>
<sequence>MTIAPEAAPIAAAAGPHIPGLLGRIEDRLGAIAAAYPEPLSGWASGTIAAGGKRLRPLLVLVAAGPPESWADPAGEGLVRAGAAVELVHSATLVHDDVLDAAALRRGAPTVWAAAGRGPAVATGDALFADAFCELVRSGDARQVRALSRAGSALAEGELLQRADAWDTTVAYERYAHRCELKTARLFEAACVLGVLAGGGDDARAAELEAFGRRIGLAFQLLDDVLDVSGPSERTGKHRGTDLLDGTVTLPFLIARERDPTIAGLDLRTVTTPAAAEALCDAIDACGALETARDQALALVAEAKADLPSGLPQTQRAALDLVADGVVARYA</sequence>
<evidence type="ECO:0000313" key="7">
    <source>
        <dbReference type="EMBL" id="XAY08533.1"/>
    </source>
</evidence>
<proteinExistence type="inferred from homology"/>
<accession>A0AAU7B3E6</accession>
<keyword evidence="3 6" id="KW-0808">Transferase</keyword>
<name>A0AAU7B3E6_9ACTN</name>
<dbReference type="RefSeq" id="WP_354699711.1">
    <property type="nucleotide sequence ID" value="NZ_CP114014.1"/>
</dbReference>
<dbReference type="GO" id="GO:0004659">
    <property type="term" value="F:prenyltransferase activity"/>
    <property type="evidence" value="ECO:0007669"/>
    <property type="project" value="InterPro"/>
</dbReference>
<dbReference type="InterPro" id="IPR000092">
    <property type="entry name" value="Polyprenyl_synt"/>
</dbReference>
<dbReference type="KEGG" id="parq:DSM112329_05435"/>
<evidence type="ECO:0000256" key="2">
    <source>
        <dbReference type="ARBA" id="ARBA00006706"/>
    </source>
</evidence>
<dbReference type="SFLD" id="SFLDS00005">
    <property type="entry name" value="Isoprenoid_Synthase_Type_I"/>
    <property type="match status" value="1"/>
</dbReference>
<dbReference type="PROSITE" id="PS00723">
    <property type="entry name" value="POLYPRENYL_SYNTHASE_1"/>
    <property type="match status" value="1"/>
</dbReference>
<evidence type="ECO:0000256" key="6">
    <source>
        <dbReference type="RuleBase" id="RU004466"/>
    </source>
</evidence>